<reference evidence="2 3" key="1">
    <citation type="submission" date="2020-10" db="EMBL/GenBank/DDBJ databases">
        <title>Draft genome of Ramlibacter aquaticus LMG 30558.</title>
        <authorList>
            <person name="Props R."/>
        </authorList>
    </citation>
    <scope>NUCLEOTIDE SEQUENCE [LARGE SCALE GENOMIC DNA]</scope>
    <source>
        <strain evidence="2 3">LMG 30558</strain>
    </source>
</reference>
<feature type="transmembrane region" description="Helical" evidence="1">
    <location>
        <begin position="23"/>
        <end position="47"/>
    </location>
</feature>
<name>A0ABR9SFX3_9BURK</name>
<organism evidence="2 3">
    <name type="scientific">Ramlibacter aquaticus</name>
    <dbReference type="NCBI Taxonomy" id="2780094"/>
    <lineage>
        <taxon>Bacteria</taxon>
        <taxon>Pseudomonadati</taxon>
        <taxon>Pseudomonadota</taxon>
        <taxon>Betaproteobacteria</taxon>
        <taxon>Burkholderiales</taxon>
        <taxon>Comamonadaceae</taxon>
        <taxon>Ramlibacter</taxon>
    </lineage>
</organism>
<feature type="transmembrane region" description="Helical" evidence="1">
    <location>
        <begin position="59"/>
        <end position="82"/>
    </location>
</feature>
<dbReference type="RefSeq" id="WP_193780763.1">
    <property type="nucleotide sequence ID" value="NZ_JADDOJ010000043.1"/>
</dbReference>
<accession>A0ABR9SFX3</accession>
<keyword evidence="3" id="KW-1185">Reference proteome</keyword>
<proteinExistence type="predicted"/>
<evidence type="ECO:0000313" key="3">
    <source>
        <dbReference type="Proteomes" id="UP000715965"/>
    </source>
</evidence>
<dbReference type="Proteomes" id="UP000715965">
    <property type="component" value="Unassembled WGS sequence"/>
</dbReference>
<comment type="caution">
    <text evidence="2">The sequence shown here is derived from an EMBL/GenBank/DDBJ whole genome shotgun (WGS) entry which is preliminary data.</text>
</comment>
<protein>
    <submittedName>
        <fullName evidence="2">Uncharacterized protein</fullName>
    </submittedName>
</protein>
<dbReference type="EMBL" id="JADDOJ010000043">
    <property type="protein sequence ID" value="MBE7941223.1"/>
    <property type="molecule type" value="Genomic_DNA"/>
</dbReference>
<evidence type="ECO:0000256" key="1">
    <source>
        <dbReference type="SAM" id="Phobius"/>
    </source>
</evidence>
<keyword evidence="1" id="KW-0812">Transmembrane</keyword>
<gene>
    <name evidence="2" type="ORF">IM725_11640</name>
</gene>
<keyword evidence="1" id="KW-0472">Membrane</keyword>
<evidence type="ECO:0000313" key="2">
    <source>
        <dbReference type="EMBL" id="MBE7941223.1"/>
    </source>
</evidence>
<keyword evidence="1" id="KW-1133">Transmembrane helix</keyword>
<sequence>MPAGEPQPQPRYRLIGEKWDQGWFFVCLMAGLMLGLAGFAGALAAFFTVRALGPKVPRAAALAGAVAAGVLVTAGAKALMALG</sequence>